<name>A0ABR1XYF2_9PEZI</name>
<evidence type="ECO:0000313" key="2">
    <source>
        <dbReference type="EMBL" id="KAK8173350.1"/>
    </source>
</evidence>
<evidence type="ECO:0000313" key="3">
    <source>
        <dbReference type="Proteomes" id="UP001456524"/>
    </source>
</evidence>
<dbReference type="Proteomes" id="UP001456524">
    <property type="component" value="Unassembled WGS sequence"/>
</dbReference>
<feature type="chain" id="PRO_5045672997" evidence="1">
    <location>
        <begin position="19"/>
        <end position="85"/>
    </location>
</feature>
<evidence type="ECO:0000256" key="1">
    <source>
        <dbReference type="SAM" id="SignalP"/>
    </source>
</evidence>
<sequence length="85" mass="9126">MIYLFLPFVFPLFDDVLACWSGTGVVGVGLDWIGLALMRSSVVTGDRLSGDWLYGKDGIGGLEEGLLWGVSGWLFAGRAKQGKSV</sequence>
<accession>A0ABR1XYF2</accession>
<keyword evidence="1" id="KW-0732">Signal</keyword>
<proteinExistence type="predicted"/>
<keyword evidence="3" id="KW-1185">Reference proteome</keyword>
<feature type="signal peptide" evidence="1">
    <location>
        <begin position="1"/>
        <end position="18"/>
    </location>
</feature>
<dbReference type="EMBL" id="JBBWUH010000003">
    <property type="protein sequence ID" value="KAK8173350.1"/>
    <property type="molecule type" value="Genomic_DNA"/>
</dbReference>
<comment type="caution">
    <text evidence="2">The sequence shown here is derived from an EMBL/GenBank/DDBJ whole genome shotgun (WGS) entry which is preliminary data.</text>
</comment>
<reference evidence="2 3" key="1">
    <citation type="journal article" date="2022" name="G3 (Bethesda)">
        <title>Enemy or ally: a genomic approach to elucidate the lifestyle of Phyllosticta citrichinaensis.</title>
        <authorList>
            <person name="Buijs V.A."/>
            <person name="Groenewald J.Z."/>
            <person name="Haridas S."/>
            <person name="LaButti K.M."/>
            <person name="Lipzen A."/>
            <person name="Martin F.M."/>
            <person name="Barry K."/>
            <person name="Grigoriev I.V."/>
            <person name="Crous P.W."/>
            <person name="Seidl M.F."/>
        </authorList>
    </citation>
    <scope>NUCLEOTIDE SEQUENCE [LARGE SCALE GENOMIC DNA]</scope>
    <source>
        <strain evidence="2 3">CBS 129764</strain>
    </source>
</reference>
<organism evidence="2 3">
    <name type="scientific">Phyllosticta citrichinensis</name>
    <dbReference type="NCBI Taxonomy" id="1130410"/>
    <lineage>
        <taxon>Eukaryota</taxon>
        <taxon>Fungi</taxon>
        <taxon>Dikarya</taxon>
        <taxon>Ascomycota</taxon>
        <taxon>Pezizomycotina</taxon>
        <taxon>Dothideomycetes</taxon>
        <taxon>Dothideomycetes incertae sedis</taxon>
        <taxon>Botryosphaeriales</taxon>
        <taxon>Phyllostictaceae</taxon>
        <taxon>Phyllosticta</taxon>
    </lineage>
</organism>
<gene>
    <name evidence="2" type="ORF">IWX90DRAFT_426723</name>
</gene>
<protein>
    <submittedName>
        <fullName evidence="2">Uncharacterized protein</fullName>
    </submittedName>
</protein>